<proteinExistence type="predicted"/>
<keyword evidence="2" id="KW-1185">Reference proteome</keyword>
<sequence>MKFQTCIRQSVQRCQINRNRKVKESGIGSTPRIIVVSSVPGNFRIIITRVRVQLHDGGGGPQEDIRCITSMCPVLLQEVYCSGHSSCYLLTVVNCTRMTVTCCYDIYHDGIAISKS</sequence>
<accession>A0ABP1PN92</accession>
<dbReference type="EMBL" id="CAXLJM020000006">
    <property type="protein sequence ID" value="CAL8071811.1"/>
    <property type="molecule type" value="Genomic_DNA"/>
</dbReference>
<reference evidence="1 2" key="1">
    <citation type="submission" date="2024-08" db="EMBL/GenBank/DDBJ databases">
        <authorList>
            <person name="Cucini C."/>
            <person name="Frati F."/>
        </authorList>
    </citation>
    <scope>NUCLEOTIDE SEQUENCE [LARGE SCALE GENOMIC DNA]</scope>
</reference>
<protein>
    <submittedName>
        <fullName evidence="1">Uncharacterized protein</fullName>
    </submittedName>
</protein>
<dbReference type="Proteomes" id="UP001642540">
    <property type="component" value="Unassembled WGS sequence"/>
</dbReference>
<evidence type="ECO:0000313" key="1">
    <source>
        <dbReference type="EMBL" id="CAL8071811.1"/>
    </source>
</evidence>
<comment type="caution">
    <text evidence="1">The sequence shown here is derived from an EMBL/GenBank/DDBJ whole genome shotgun (WGS) entry which is preliminary data.</text>
</comment>
<name>A0ABP1PN92_9HEXA</name>
<evidence type="ECO:0000313" key="2">
    <source>
        <dbReference type="Proteomes" id="UP001642540"/>
    </source>
</evidence>
<organism evidence="1 2">
    <name type="scientific">Orchesella dallaii</name>
    <dbReference type="NCBI Taxonomy" id="48710"/>
    <lineage>
        <taxon>Eukaryota</taxon>
        <taxon>Metazoa</taxon>
        <taxon>Ecdysozoa</taxon>
        <taxon>Arthropoda</taxon>
        <taxon>Hexapoda</taxon>
        <taxon>Collembola</taxon>
        <taxon>Entomobryomorpha</taxon>
        <taxon>Entomobryoidea</taxon>
        <taxon>Orchesellidae</taxon>
        <taxon>Orchesellinae</taxon>
        <taxon>Orchesella</taxon>
    </lineage>
</organism>
<gene>
    <name evidence="1" type="ORF">ODALV1_LOCUS1899</name>
</gene>